<sequence>MRDIVMRQIEHVAEPSRLWLSWQPSSDVGPESRRRHVVAEIVLDNGEPVFRYLNQTADYQLAKLEGFQGYPAFNRGEDEHRKGVLEAFVRRLPSRKRRDFAEYLEKYRLPADFQGSDLALLGYTGAKLPGDGFELCPDLTTAALPLETVMEVAGFWRQGVSQSDLHIGDEVQFLPEPLNSVDERAIAIYWSGRKLGYVPRPMLPSVHRWLSAGKIEASIDRLNGKPERPLVYLFVGVTPVS</sequence>
<evidence type="ECO:0000256" key="2">
    <source>
        <dbReference type="ARBA" id="ARBA00022801"/>
    </source>
</evidence>
<dbReference type="GO" id="GO:0008270">
    <property type="term" value="F:zinc ion binding"/>
    <property type="evidence" value="ECO:0007669"/>
    <property type="project" value="InterPro"/>
</dbReference>
<evidence type="ECO:0000313" key="4">
    <source>
        <dbReference type="EMBL" id="MBB6100893.1"/>
    </source>
</evidence>
<dbReference type="GO" id="GO:0016818">
    <property type="term" value="F:hydrolase activity, acting on acid anhydrides, in phosphorus-containing anhydrides"/>
    <property type="evidence" value="ECO:0007669"/>
    <property type="project" value="InterPro"/>
</dbReference>
<protein>
    <recommendedName>
        <fullName evidence="3">HIRAN domain-containing protein</fullName>
    </recommendedName>
</protein>
<reference evidence="4 5" key="1">
    <citation type="submission" date="2020-08" db="EMBL/GenBank/DDBJ databases">
        <title>Above-ground endophytic microbial communities from plants in different locations in the United States.</title>
        <authorList>
            <person name="Frank C."/>
        </authorList>
    </citation>
    <scope>NUCLEOTIDE SEQUENCE [LARGE SCALE GENOMIC DNA]</scope>
    <source>
        <strain evidence="4 5">WP4_2_2</strain>
    </source>
</reference>
<comment type="caution">
    <text evidence="4">The sequence shown here is derived from an EMBL/GenBank/DDBJ whole genome shotgun (WGS) entry which is preliminary data.</text>
</comment>
<dbReference type="RefSeq" id="WP_183721640.1">
    <property type="nucleotide sequence ID" value="NZ_JACHBW010000002.1"/>
</dbReference>
<keyword evidence="2" id="KW-0378">Hydrolase</keyword>
<organism evidence="4 5">
    <name type="scientific">Paraburkholderia bannensis</name>
    <dbReference type="NCBI Taxonomy" id="765414"/>
    <lineage>
        <taxon>Bacteria</taxon>
        <taxon>Pseudomonadati</taxon>
        <taxon>Pseudomonadota</taxon>
        <taxon>Betaproteobacteria</taxon>
        <taxon>Burkholderiales</taxon>
        <taxon>Burkholderiaceae</taxon>
        <taxon>Paraburkholderia</taxon>
    </lineage>
</organism>
<evidence type="ECO:0000256" key="1">
    <source>
        <dbReference type="ARBA" id="ARBA00022723"/>
    </source>
</evidence>
<name>A0A7W9TSX1_9BURK</name>
<keyword evidence="5" id="KW-1185">Reference proteome</keyword>
<proteinExistence type="predicted"/>
<dbReference type="Gene3D" id="3.30.70.2330">
    <property type="match status" value="1"/>
</dbReference>
<keyword evidence="1" id="KW-0479">Metal-binding</keyword>
<dbReference type="GO" id="GO:0003676">
    <property type="term" value="F:nucleic acid binding"/>
    <property type="evidence" value="ECO:0007669"/>
    <property type="project" value="InterPro"/>
</dbReference>
<evidence type="ECO:0000313" key="5">
    <source>
        <dbReference type="Proteomes" id="UP000571554"/>
    </source>
</evidence>
<feature type="domain" description="HIRAN" evidence="3">
    <location>
        <begin position="151"/>
        <end position="217"/>
    </location>
</feature>
<accession>A0A7W9TSX1</accession>
<dbReference type="EMBL" id="JACHBW010000002">
    <property type="protein sequence ID" value="MBB6100893.1"/>
    <property type="molecule type" value="Genomic_DNA"/>
</dbReference>
<dbReference type="InterPro" id="IPR014905">
    <property type="entry name" value="HIRAN"/>
</dbReference>
<dbReference type="AlphaFoldDB" id="A0A7W9TSX1"/>
<evidence type="ECO:0000259" key="3">
    <source>
        <dbReference type="Pfam" id="PF08797"/>
    </source>
</evidence>
<dbReference type="Pfam" id="PF08797">
    <property type="entry name" value="HIRAN"/>
    <property type="match status" value="1"/>
</dbReference>
<gene>
    <name evidence="4" type="ORF">F4827_000719</name>
</gene>
<dbReference type="Proteomes" id="UP000571554">
    <property type="component" value="Unassembled WGS sequence"/>
</dbReference>